<evidence type="ECO:0000313" key="2">
    <source>
        <dbReference type="Proteomes" id="UP000305067"/>
    </source>
</evidence>
<gene>
    <name evidence="1" type="ORF">BDV98DRAFT_304616</name>
</gene>
<evidence type="ECO:0000313" key="1">
    <source>
        <dbReference type="EMBL" id="TFK96654.1"/>
    </source>
</evidence>
<name>A0A5C3Q3J0_9AGAR</name>
<sequence>MQYPITSPSTDCFHFMAKVRSARARIHEVALLHRQSLKLYQHARGVACKLGLALDTRKARACDQRMVSVLPLPILVDSPYTTAWSESGTSSPSSSSSSSPGLVTPSPPLVLSICPTTADCYDSDYSLLSPLELGTVMLSPEKERSAYSAWRSSQASNVKEQDSECAVVPARISSCKRKPSVSFVPRNDAHLPGKRVKLQIPASC</sequence>
<reference evidence="1 2" key="1">
    <citation type="journal article" date="2019" name="Nat. Ecol. Evol.">
        <title>Megaphylogeny resolves global patterns of mushroom evolution.</title>
        <authorList>
            <person name="Varga T."/>
            <person name="Krizsan K."/>
            <person name="Foldi C."/>
            <person name="Dima B."/>
            <person name="Sanchez-Garcia M."/>
            <person name="Sanchez-Ramirez S."/>
            <person name="Szollosi G.J."/>
            <person name="Szarkandi J.G."/>
            <person name="Papp V."/>
            <person name="Albert L."/>
            <person name="Andreopoulos W."/>
            <person name="Angelini C."/>
            <person name="Antonin V."/>
            <person name="Barry K.W."/>
            <person name="Bougher N.L."/>
            <person name="Buchanan P."/>
            <person name="Buyck B."/>
            <person name="Bense V."/>
            <person name="Catcheside P."/>
            <person name="Chovatia M."/>
            <person name="Cooper J."/>
            <person name="Damon W."/>
            <person name="Desjardin D."/>
            <person name="Finy P."/>
            <person name="Geml J."/>
            <person name="Haridas S."/>
            <person name="Hughes K."/>
            <person name="Justo A."/>
            <person name="Karasinski D."/>
            <person name="Kautmanova I."/>
            <person name="Kiss B."/>
            <person name="Kocsube S."/>
            <person name="Kotiranta H."/>
            <person name="LaButti K.M."/>
            <person name="Lechner B.E."/>
            <person name="Liimatainen K."/>
            <person name="Lipzen A."/>
            <person name="Lukacs Z."/>
            <person name="Mihaltcheva S."/>
            <person name="Morgado L.N."/>
            <person name="Niskanen T."/>
            <person name="Noordeloos M.E."/>
            <person name="Ohm R.A."/>
            <person name="Ortiz-Santana B."/>
            <person name="Ovrebo C."/>
            <person name="Racz N."/>
            <person name="Riley R."/>
            <person name="Savchenko A."/>
            <person name="Shiryaev A."/>
            <person name="Soop K."/>
            <person name="Spirin V."/>
            <person name="Szebenyi C."/>
            <person name="Tomsovsky M."/>
            <person name="Tulloss R.E."/>
            <person name="Uehling J."/>
            <person name="Grigoriev I.V."/>
            <person name="Vagvolgyi C."/>
            <person name="Papp T."/>
            <person name="Martin F.M."/>
            <person name="Miettinen O."/>
            <person name="Hibbett D.S."/>
            <person name="Nagy L.G."/>
        </authorList>
    </citation>
    <scope>NUCLEOTIDE SEQUENCE [LARGE SCALE GENOMIC DNA]</scope>
    <source>
        <strain evidence="1 2">CBS 309.79</strain>
    </source>
</reference>
<organism evidence="1 2">
    <name type="scientific">Pterulicium gracile</name>
    <dbReference type="NCBI Taxonomy" id="1884261"/>
    <lineage>
        <taxon>Eukaryota</taxon>
        <taxon>Fungi</taxon>
        <taxon>Dikarya</taxon>
        <taxon>Basidiomycota</taxon>
        <taxon>Agaricomycotina</taxon>
        <taxon>Agaricomycetes</taxon>
        <taxon>Agaricomycetidae</taxon>
        <taxon>Agaricales</taxon>
        <taxon>Pleurotineae</taxon>
        <taxon>Pterulaceae</taxon>
        <taxon>Pterulicium</taxon>
    </lineage>
</organism>
<dbReference type="EMBL" id="ML178857">
    <property type="protein sequence ID" value="TFK96654.1"/>
    <property type="molecule type" value="Genomic_DNA"/>
</dbReference>
<protein>
    <submittedName>
        <fullName evidence="1">Uncharacterized protein</fullName>
    </submittedName>
</protein>
<accession>A0A5C3Q3J0</accession>
<dbReference type="AlphaFoldDB" id="A0A5C3Q3J0"/>
<keyword evidence="2" id="KW-1185">Reference proteome</keyword>
<proteinExistence type="predicted"/>
<dbReference type="OrthoDB" id="3034033at2759"/>
<dbReference type="Proteomes" id="UP000305067">
    <property type="component" value="Unassembled WGS sequence"/>
</dbReference>